<reference evidence="2 3" key="2">
    <citation type="submission" date="2016-10" db="EMBL/GenBank/DDBJ databases">
        <authorList>
            <person name="Varghese N."/>
            <person name="Submissions S."/>
        </authorList>
    </citation>
    <scope>NUCLEOTIDE SEQUENCE [LARGE SCALE GENOMIC DNA]</scope>
    <source>
        <strain evidence="2 3">DSM 24802</strain>
    </source>
</reference>
<name>A0AAN4UPC4_9RHOB</name>
<dbReference type="SUPFAM" id="SSF48576">
    <property type="entry name" value="Terpenoid synthases"/>
    <property type="match status" value="1"/>
</dbReference>
<sequence>MSLEACAALVERGDPERFVTARGPAAARLMPLYAFNLEIARAPWVTAEPLIAEMRLTWWDEALEEIAAGRPPRAHEVVIPLAGVIRDAALPMGPFHEMIAARRWDVAAQPFADEAALWAHLEASAGNLMWLAARALGAPEAARDVVRDFGTGAGLAAWLRAVPALVARGRAPLPEGVDPAALARAGLGRIARARGGRRMVPAAALPAMLAGAGAGSMLRRVLRDPDAVARDGLDRSEFARRSGLLARAISGRW</sequence>
<dbReference type="EMBL" id="BNAB01000003">
    <property type="protein sequence ID" value="GHD99800.1"/>
    <property type="molecule type" value="Genomic_DNA"/>
</dbReference>
<reference evidence="1" key="3">
    <citation type="submission" date="2023-06" db="EMBL/GenBank/DDBJ databases">
        <authorList>
            <person name="Sun Q."/>
            <person name="Zhou Y."/>
        </authorList>
    </citation>
    <scope>NUCLEOTIDE SEQUENCE</scope>
    <source>
        <strain evidence="1">CGMCC 1.10859</strain>
    </source>
</reference>
<dbReference type="Gene3D" id="1.10.600.10">
    <property type="entry name" value="Farnesyl Diphosphate Synthase"/>
    <property type="match status" value="1"/>
</dbReference>
<dbReference type="RefSeq" id="WP_035842360.1">
    <property type="nucleotide sequence ID" value="NZ_BNAB01000003.1"/>
</dbReference>
<evidence type="ECO:0000313" key="2">
    <source>
        <dbReference type="EMBL" id="SDW43589.1"/>
    </source>
</evidence>
<evidence type="ECO:0000313" key="3">
    <source>
        <dbReference type="Proteomes" id="UP000199541"/>
    </source>
</evidence>
<keyword evidence="3" id="KW-1185">Reference proteome</keyword>
<proteinExistence type="predicted"/>
<evidence type="ECO:0000313" key="1">
    <source>
        <dbReference type="EMBL" id="GHD99800.1"/>
    </source>
</evidence>
<dbReference type="InterPro" id="IPR002060">
    <property type="entry name" value="Squ/phyt_synthse"/>
</dbReference>
<organism evidence="1 4">
    <name type="scientific">Allgaiera indica</name>
    <dbReference type="NCBI Taxonomy" id="765699"/>
    <lineage>
        <taxon>Bacteria</taxon>
        <taxon>Pseudomonadati</taxon>
        <taxon>Pseudomonadota</taxon>
        <taxon>Alphaproteobacteria</taxon>
        <taxon>Rhodobacterales</taxon>
        <taxon>Paracoccaceae</taxon>
        <taxon>Allgaiera</taxon>
    </lineage>
</organism>
<dbReference type="EMBL" id="FNOB01000003">
    <property type="protein sequence ID" value="SDW43589.1"/>
    <property type="molecule type" value="Genomic_DNA"/>
</dbReference>
<protein>
    <submittedName>
        <fullName evidence="1 2">Phytoene synthase</fullName>
    </submittedName>
</protein>
<dbReference type="AlphaFoldDB" id="A0AAN4UPC4"/>
<gene>
    <name evidence="1" type="ORF">GCM10008024_08800</name>
    <name evidence="2" type="ORF">SAMN05444006_103211</name>
</gene>
<dbReference type="Proteomes" id="UP000199541">
    <property type="component" value="Unassembled WGS sequence"/>
</dbReference>
<accession>A0AAN4UPC4</accession>
<dbReference type="InterPro" id="IPR008949">
    <property type="entry name" value="Isoprenoid_synthase_dom_sf"/>
</dbReference>
<evidence type="ECO:0000313" key="4">
    <source>
        <dbReference type="Proteomes" id="UP000634647"/>
    </source>
</evidence>
<reference evidence="1" key="1">
    <citation type="journal article" date="2014" name="Int. J. Syst. Evol. Microbiol.">
        <title>Complete genome sequence of Corynebacterium casei LMG S-19264T (=DSM 44701T), isolated from a smear-ripened cheese.</title>
        <authorList>
            <consortium name="US DOE Joint Genome Institute (JGI-PGF)"/>
            <person name="Walter F."/>
            <person name="Albersmeier A."/>
            <person name="Kalinowski J."/>
            <person name="Ruckert C."/>
        </authorList>
    </citation>
    <scope>NUCLEOTIDE SEQUENCE</scope>
    <source>
        <strain evidence="1">CGMCC 1.10859</strain>
    </source>
</reference>
<dbReference type="Proteomes" id="UP000634647">
    <property type="component" value="Unassembled WGS sequence"/>
</dbReference>
<comment type="caution">
    <text evidence="1">The sequence shown here is derived from an EMBL/GenBank/DDBJ whole genome shotgun (WGS) entry which is preliminary data.</text>
</comment>
<dbReference type="Pfam" id="PF00494">
    <property type="entry name" value="SQS_PSY"/>
    <property type="match status" value="1"/>
</dbReference>